<evidence type="ECO:0000256" key="1">
    <source>
        <dbReference type="SAM" id="MobiDB-lite"/>
    </source>
</evidence>
<keyword evidence="3" id="KW-1185">Reference proteome</keyword>
<dbReference type="PANTHER" id="PTHR34709">
    <property type="entry name" value="OS10G0396666 PROTEIN"/>
    <property type="match status" value="1"/>
</dbReference>
<feature type="compositionally biased region" description="Basic and acidic residues" evidence="1">
    <location>
        <begin position="192"/>
        <end position="206"/>
    </location>
</feature>
<feature type="compositionally biased region" description="Basic and acidic residues" evidence="1">
    <location>
        <begin position="240"/>
        <end position="253"/>
    </location>
</feature>
<evidence type="ECO:0000313" key="3">
    <source>
        <dbReference type="Proteomes" id="UP001054889"/>
    </source>
</evidence>
<accession>A0AAV5DAJ7</accession>
<name>A0AAV5DAJ7_ELECO</name>
<feature type="region of interest" description="Disordered" evidence="1">
    <location>
        <begin position="167"/>
        <end position="207"/>
    </location>
</feature>
<feature type="region of interest" description="Disordered" evidence="1">
    <location>
        <begin position="221"/>
        <end position="253"/>
    </location>
</feature>
<proteinExistence type="predicted"/>
<gene>
    <name evidence="2" type="primary">ga25256</name>
    <name evidence="2" type="ORF">PR202_ga25256</name>
</gene>
<dbReference type="Proteomes" id="UP001054889">
    <property type="component" value="Unassembled WGS sequence"/>
</dbReference>
<evidence type="ECO:0008006" key="4">
    <source>
        <dbReference type="Google" id="ProtNLM"/>
    </source>
</evidence>
<dbReference type="EMBL" id="BQKI01000014">
    <property type="protein sequence ID" value="GJN07426.1"/>
    <property type="molecule type" value="Genomic_DNA"/>
</dbReference>
<dbReference type="AlphaFoldDB" id="A0AAV5DAJ7"/>
<feature type="compositionally biased region" description="Basic and acidic residues" evidence="1">
    <location>
        <begin position="221"/>
        <end position="232"/>
    </location>
</feature>
<protein>
    <recommendedName>
        <fullName evidence="4">F-box domain-containing protein</fullName>
    </recommendedName>
</protein>
<dbReference type="PANTHER" id="PTHR34709:SF62">
    <property type="entry name" value="OS12G0545400 PROTEIN"/>
    <property type="match status" value="1"/>
</dbReference>
<dbReference type="SUPFAM" id="SSF81383">
    <property type="entry name" value="F-box domain"/>
    <property type="match status" value="1"/>
</dbReference>
<reference evidence="2" key="1">
    <citation type="journal article" date="2018" name="DNA Res.">
        <title>Multiple hybrid de novo genome assembly of finger millet, an orphan allotetraploid crop.</title>
        <authorList>
            <person name="Hatakeyama M."/>
            <person name="Aluri S."/>
            <person name="Balachadran M.T."/>
            <person name="Sivarajan S.R."/>
            <person name="Patrignani A."/>
            <person name="Gruter S."/>
            <person name="Poveda L."/>
            <person name="Shimizu-Inatsugi R."/>
            <person name="Baeten J."/>
            <person name="Francoijs K.J."/>
            <person name="Nataraja K.N."/>
            <person name="Reddy Y.A.N."/>
            <person name="Phadnis S."/>
            <person name="Ravikumar R.L."/>
            <person name="Schlapbach R."/>
            <person name="Sreeman S.M."/>
            <person name="Shimizu K.K."/>
        </authorList>
    </citation>
    <scope>NUCLEOTIDE SEQUENCE</scope>
</reference>
<comment type="caution">
    <text evidence="2">The sequence shown here is derived from an EMBL/GenBank/DDBJ whole genome shotgun (WGS) entry which is preliminary data.</text>
</comment>
<feature type="compositionally biased region" description="Polar residues" evidence="1">
    <location>
        <begin position="181"/>
        <end position="191"/>
    </location>
</feature>
<sequence>MAAVGACDRCREDQLYLECFSGGILLGSARPGAHIPDGDEDRISALPDDMLLQVLSRLRCARDAAHTGLLARRWRGIWARLPKLVFHCTGPDLLDAALAQVARPVPSLLEIDIPGHHMLEPARVSSLLHTAAALAPVDLVVHVYSGYPRDAVELPCFDRTTSIKLESRSGSVAGDSESEAGETSSSRVTTSEGDKGDEAKLRRWAEGRGGQRRVDDWAEAMARQEEAREETRAATGGGDRGGEAKERWQAEGRGGRWKQRKRMLMLLFILRRKSLMATDEDFAQACDQFLTKTFEQKTFDILMEQKKDYLSDEGHQLSSSIDRLSSSIEGKHLRFGTL</sequence>
<dbReference type="InterPro" id="IPR055312">
    <property type="entry name" value="FBL15-like"/>
</dbReference>
<dbReference type="InterPro" id="IPR036047">
    <property type="entry name" value="F-box-like_dom_sf"/>
</dbReference>
<evidence type="ECO:0000313" key="2">
    <source>
        <dbReference type="EMBL" id="GJN07426.1"/>
    </source>
</evidence>
<organism evidence="2 3">
    <name type="scientific">Eleusine coracana subsp. coracana</name>
    <dbReference type="NCBI Taxonomy" id="191504"/>
    <lineage>
        <taxon>Eukaryota</taxon>
        <taxon>Viridiplantae</taxon>
        <taxon>Streptophyta</taxon>
        <taxon>Embryophyta</taxon>
        <taxon>Tracheophyta</taxon>
        <taxon>Spermatophyta</taxon>
        <taxon>Magnoliopsida</taxon>
        <taxon>Liliopsida</taxon>
        <taxon>Poales</taxon>
        <taxon>Poaceae</taxon>
        <taxon>PACMAD clade</taxon>
        <taxon>Chloridoideae</taxon>
        <taxon>Cynodonteae</taxon>
        <taxon>Eleusininae</taxon>
        <taxon>Eleusine</taxon>
    </lineage>
</organism>
<reference evidence="2" key="2">
    <citation type="submission" date="2021-12" db="EMBL/GenBank/DDBJ databases">
        <title>Resequencing data analysis of finger millet.</title>
        <authorList>
            <person name="Hatakeyama M."/>
            <person name="Aluri S."/>
            <person name="Balachadran M.T."/>
            <person name="Sivarajan S.R."/>
            <person name="Poveda L."/>
            <person name="Shimizu-Inatsugi R."/>
            <person name="Schlapbach R."/>
            <person name="Sreeman S.M."/>
            <person name="Shimizu K.K."/>
        </authorList>
    </citation>
    <scope>NUCLEOTIDE SEQUENCE</scope>
</reference>